<reference evidence="1 2" key="1">
    <citation type="submission" date="2023-07" db="EMBL/GenBank/DDBJ databases">
        <title>Sorghum-associated microbial communities from plants grown in Nebraska, USA.</title>
        <authorList>
            <person name="Schachtman D."/>
        </authorList>
    </citation>
    <scope>NUCLEOTIDE SEQUENCE [LARGE SCALE GENOMIC DNA]</scope>
    <source>
        <strain evidence="1 2">BE308</strain>
    </source>
</reference>
<keyword evidence="2" id="KW-1185">Reference proteome</keyword>
<dbReference type="Proteomes" id="UP001268089">
    <property type="component" value="Unassembled WGS sequence"/>
</dbReference>
<dbReference type="Gene3D" id="1.10.3210.10">
    <property type="entry name" value="Hypothetical protein af1432"/>
    <property type="match status" value="1"/>
</dbReference>
<gene>
    <name evidence="1" type="ORF">J2X15_002229</name>
</gene>
<organism evidence="1 2">
    <name type="scientific">Rhodoferax saidenbachensis</name>
    <dbReference type="NCBI Taxonomy" id="1484693"/>
    <lineage>
        <taxon>Bacteria</taxon>
        <taxon>Pseudomonadati</taxon>
        <taxon>Pseudomonadota</taxon>
        <taxon>Betaproteobacteria</taxon>
        <taxon>Burkholderiales</taxon>
        <taxon>Comamonadaceae</taxon>
        <taxon>Rhodoferax</taxon>
    </lineage>
</organism>
<dbReference type="RefSeq" id="WP_310342689.1">
    <property type="nucleotide sequence ID" value="NZ_JAVDXO010000004.1"/>
</dbReference>
<proteinExistence type="predicted"/>
<dbReference type="SUPFAM" id="SSF109604">
    <property type="entry name" value="HD-domain/PDEase-like"/>
    <property type="match status" value="1"/>
</dbReference>
<accession>A0ABU1ZN36</accession>
<sequence>MNKNTIPIPISMLEVGKPLPVDVWSGTTGQLLLRKGQPILSAQHRDKLHDHEACSSAVEGLAWQQAYERMVHQMLRDGVDIQTIATASMPSTILERDYVVGQQLSGGWLDLQEVLRGVLYQGGLAINPLPRLAGLERKCQALLTADTDDSLFCLFQALADGSLGYCATNALLCAVVCELAGQKLGLDPLQRQTLRRAALTMNIGMAREQDSLSRQSEPLSAEQRTLIADHSLRSVDILVSLGVDDDDVLDIVRWHHAPESPKAMARNFASRRLLHLADGFVARMAARKTRMSFAPVKAVKSMVMGAEGEIVGVGSAIAQAVGFYPPGSYMQLANGETAVSVQRGERANTPWVIPILDKDGMPIVKYVGHNTATEPAYAIATAVNFEKVRLTINGDKVRQARERIPR</sequence>
<dbReference type="EMBL" id="JAVDXO010000004">
    <property type="protein sequence ID" value="MDR7306943.1"/>
    <property type="molecule type" value="Genomic_DNA"/>
</dbReference>
<name>A0ABU1ZN36_9BURK</name>
<comment type="caution">
    <text evidence="1">The sequence shown here is derived from an EMBL/GenBank/DDBJ whole genome shotgun (WGS) entry which is preliminary data.</text>
</comment>
<protein>
    <submittedName>
        <fullName evidence="1">HD-GYP domain-containing protein (C-di-GMP phosphodiesterase class II)</fullName>
    </submittedName>
</protein>
<evidence type="ECO:0000313" key="1">
    <source>
        <dbReference type="EMBL" id="MDR7306943.1"/>
    </source>
</evidence>
<dbReference type="Pfam" id="PF13487">
    <property type="entry name" value="HD_5"/>
    <property type="match status" value="1"/>
</dbReference>
<evidence type="ECO:0000313" key="2">
    <source>
        <dbReference type="Proteomes" id="UP001268089"/>
    </source>
</evidence>